<name>A0A381V1Q9_9ZZZZ</name>
<sequence>MFKVQKEPDSIPPTLTITFPPDQAILSDTVLVSAYAFDNVELGMVTMYLNDSAIIASKDAPYEYTWITTDYAEDEQHTIWAKAEDAAGNLTQTNPIRVLIDNLDNINPTGTLIFPYTGQTISGEITIIVEANDNEEVAFVNVYIDGDTVATLTESPYTYNWDTSVEVDDISYTIHVHIQDITGNQITLGPISVLIDNVEAEDNIPPTGTIIHPPSASTVSETIVIQVSAYDNVEMGFVDFIIDGSFAGQDSILPYEYQWNTTVE</sequence>
<gene>
    <name evidence="1" type="ORF">METZ01_LOCUS87200</name>
</gene>
<dbReference type="Pfam" id="PF17957">
    <property type="entry name" value="Big_7"/>
    <property type="match status" value="3"/>
</dbReference>
<dbReference type="AlphaFoldDB" id="A0A381V1Q9"/>
<organism evidence="1">
    <name type="scientific">marine metagenome</name>
    <dbReference type="NCBI Taxonomy" id="408172"/>
    <lineage>
        <taxon>unclassified sequences</taxon>
        <taxon>metagenomes</taxon>
        <taxon>ecological metagenomes</taxon>
    </lineage>
</organism>
<dbReference type="EMBL" id="UINC01007632">
    <property type="protein sequence ID" value="SVA34346.1"/>
    <property type="molecule type" value="Genomic_DNA"/>
</dbReference>
<dbReference type="Gene3D" id="2.60.40.10">
    <property type="entry name" value="Immunoglobulins"/>
    <property type="match status" value="3"/>
</dbReference>
<protein>
    <recommendedName>
        <fullName evidence="2">Bacterial Ig-like domain-containing protein</fullName>
    </recommendedName>
</protein>
<proteinExistence type="predicted"/>
<evidence type="ECO:0000313" key="1">
    <source>
        <dbReference type="EMBL" id="SVA34346.1"/>
    </source>
</evidence>
<accession>A0A381V1Q9</accession>
<dbReference type="InterPro" id="IPR013783">
    <property type="entry name" value="Ig-like_fold"/>
</dbReference>
<evidence type="ECO:0008006" key="2">
    <source>
        <dbReference type="Google" id="ProtNLM"/>
    </source>
</evidence>
<reference evidence="1" key="1">
    <citation type="submission" date="2018-05" db="EMBL/GenBank/DDBJ databases">
        <authorList>
            <person name="Lanie J.A."/>
            <person name="Ng W.-L."/>
            <person name="Kazmierczak K.M."/>
            <person name="Andrzejewski T.M."/>
            <person name="Davidsen T.M."/>
            <person name="Wayne K.J."/>
            <person name="Tettelin H."/>
            <person name="Glass J.I."/>
            <person name="Rusch D."/>
            <person name="Podicherti R."/>
            <person name="Tsui H.-C.T."/>
            <person name="Winkler M.E."/>
        </authorList>
    </citation>
    <scope>NUCLEOTIDE SEQUENCE</scope>
</reference>
<feature type="non-terminal residue" evidence="1">
    <location>
        <position position="264"/>
    </location>
</feature>